<dbReference type="GeneID" id="40074518"/>
<dbReference type="OrthoDB" id="3424at10239"/>
<dbReference type="InterPro" id="IPR003593">
    <property type="entry name" value="AAA+_ATPase"/>
</dbReference>
<dbReference type="SUPFAM" id="SSF52540">
    <property type="entry name" value="P-loop containing nucleoside triphosphate hydrolases"/>
    <property type="match status" value="1"/>
</dbReference>
<dbReference type="Proteomes" id="UP000222831">
    <property type="component" value="Segment"/>
</dbReference>
<dbReference type="InterPro" id="IPR050747">
    <property type="entry name" value="Mitochondrial_chaperone_BCS1"/>
</dbReference>
<keyword evidence="4" id="KW-1185">Reference proteome</keyword>
<dbReference type="Pfam" id="PF00004">
    <property type="entry name" value="AAA"/>
    <property type="match status" value="1"/>
</dbReference>
<dbReference type="Gene3D" id="3.40.50.300">
    <property type="entry name" value="P-loop containing nucleotide triphosphate hydrolases"/>
    <property type="match status" value="1"/>
</dbReference>
<protein>
    <recommendedName>
        <fullName evidence="2">AAA+ ATPase domain-containing protein</fullName>
    </recommendedName>
</protein>
<dbReference type="GO" id="GO:0016887">
    <property type="term" value="F:ATP hydrolysis activity"/>
    <property type="evidence" value="ECO:0007669"/>
    <property type="project" value="InterPro"/>
</dbReference>
<feature type="domain" description="AAA+ ATPase" evidence="2">
    <location>
        <begin position="236"/>
        <end position="383"/>
    </location>
</feature>
<evidence type="ECO:0000313" key="3">
    <source>
        <dbReference type="EMBL" id="BAW19097.1"/>
    </source>
</evidence>
<accession>A0A1L7N0V5</accession>
<dbReference type="InterPro" id="IPR027417">
    <property type="entry name" value="P-loop_NTPase"/>
</dbReference>
<comment type="similarity">
    <text evidence="1">Belongs to the AAA ATPase family. BCS1 subfamily.</text>
</comment>
<evidence type="ECO:0000256" key="1">
    <source>
        <dbReference type="ARBA" id="ARBA00007448"/>
    </source>
</evidence>
<evidence type="ECO:0000259" key="2">
    <source>
        <dbReference type="SMART" id="SM00382"/>
    </source>
</evidence>
<evidence type="ECO:0000313" key="4">
    <source>
        <dbReference type="Proteomes" id="UP000222831"/>
    </source>
</evidence>
<sequence length="451" mass="50907">MITAISHAQQIVGAFNGWISSALNGNTLIAGAATASIIGSLAYVARSIPKRLWYYIKRHIVFTYYIEYDYNDNRSMIQVVAEKFEHELQKRVSGRRAMARLTTRKKQLTETLADGGFFFHYDGAWIWVSRKQENQDNKDGNKAGRRVITLSLTALRIHRKKMLAILGESVREYTVPGIYQIKAASWGSEPPSAVRMRNFTTLPVLAIDHAVKEEIDEAIDNFLKNRDRNNRLDIPHKLVFMLHGEPGTGKSVLAEYIAFRLRTSLFVTNGVTINDHRQPTLSDTVITARDNIAEGEVPVLLHDDFDTFMQGLRKREKKENVDPMAPADIDDSPALGRMLASLQSPVEITDCVIIFTTNHLEKIDPAMYRPGRVTKLIEVGRMSPRSIKEYYEQLYDEQWPEHTPIERALRGCDASAYYMANEGNPQGFVKAVTAPAAADEIFKAKADTTTV</sequence>
<name>A0A1L7N0V5_9CAUD</name>
<organism evidence="3 4">
    <name type="scientific">Ralstonia phage RP12</name>
    <dbReference type="NCBI Taxonomy" id="1923889"/>
    <lineage>
        <taxon>Viruses</taxon>
        <taxon>Duplodnaviria</taxon>
        <taxon>Heunggongvirae</taxon>
        <taxon>Uroviricota</taxon>
        <taxon>Caudoviricetes</taxon>
        <taxon>Chimalliviridae</taxon>
        <taxon>Ripduovirus</taxon>
        <taxon>Ripduovirus RP12</taxon>
    </lineage>
</organism>
<dbReference type="GO" id="GO:0005524">
    <property type="term" value="F:ATP binding"/>
    <property type="evidence" value="ECO:0007669"/>
    <property type="project" value="InterPro"/>
</dbReference>
<dbReference type="RefSeq" id="YP_009598816.1">
    <property type="nucleotide sequence ID" value="NC_041911.1"/>
</dbReference>
<dbReference type="InterPro" id="IPR003959">
    <property type="entry name" value="ATPase_AAA_core"/>
</dbReference>
<dbReference type="EMBL" id="AP017924">
    <property type="protein sequence ID" value="BAW19097.1"/>
    <property type="molecule type" value="Genomic_DNA"/>
</dbReference>
<dbReference type="KEGG" id="vg:40074518"/>
<dbReference type="PANTHER" id="PTHR23070">
    <property type="entry name" value="BCS1 AAA-TYPE ATPASE"/>
    <property type="match status" value="1"/>
</dbReference>
<reference evidence="3 4" key="1">
    <citation type="submission" date="2016-12" db="EMBL/GenBank/DDBJ databases">
        <title>Characterization of two jumbo phages RP12 and RP31 infecting the phytopathogen Ralstonia solanacearum.</title>
        <authorList>
            <person name="Kawasaki T."/>
            <person name="Yoshikawa G."/>
            <person name="Ogata H."/>
            <person name="Yamada T."/>
        </authorList>
    </citation>
    <scope>NUCLEOTIDE SEQUENCE [LARGE SCALE GENOMIC DNA]</scope>
    <source>
        <strain evidence="3 4">RP12</strain>
    </source>
</reference>
<proteinExistence type="inferred from homology"/>
<dbReference type="SMART" id="SM00382">
    <property type="entry name" value="AAA"/>
    <property type="match status" value="1"/>
</dbReference>